<comment type="caution">
    <text evidence="6">The sequence shown here is derived from an EMBL/GenBank/DDBJ whole genome shotgun (WGS) entry which is preliminary data.</text>
</comment>
<accession>A0A0X3WSU0</accession>
<dbReference type="InterPro" id="IPR009057">
    <property type="entry name" value="Homeodomain-like_sf"/>
</dbReference>
<sequence>MTGMPSAQRPPRPPRADARRNAARVLAAARQAVAVHGFDVSYHEIARLAGVGVGTVYRRFPERAQLLEAVLLDVLGELADSAEQALGEDESWPAFTRFFTGLALRTGENAGLSDSLDDRGGPQVAAARRTLLDRVRRLTERAQRDGVLRADLSWRDIPFLARAAAAEACVLDLPAGRLQVQRCVTVVLDGMRAPATTPLPGRL</sequence>
<dbReference type="PANTHER" id="PTHR30055">
    <property type="entry name" value="HTH-TYPE TRANSCRIPTIONAL REGULATOR RUTR"/>
    <property type="match status" value="1"/>
</dbReference>
<dbReference type="Gene3D" id="1.10.357.10">
    <property type="entry name" value="Tetracycline Repressor, domain 2"/>
    <property type="match status" value="1"/>
</dbReference>
<reference evidence="7" key="1">
    <citation type="submission" date="2015-10" db="EMBL/GenBank/DDBJ databases">
        <authorList>
            <person name="Ju K.-S."/>
            <person name="Doroghazi J.R."/>
            <person name="Metcalf W.W."/>
        </authorList>
    </citation>
    <scope>NUCLEOTIDE SEQUENCE [LARGE SCALE GENOMIC DNA]</scope>
    <source>
        <strain evidence="7">NRRL F-8817</strain>
    </source>
</reference>
<dbReference type="PRINTS" id="PR00455">
    <property type="entry name" value="HTHTETR"/>
</dbReference>
<name>A0A0X3WSU0_STRVO</name>
<dbReference type="Pfam" id="PF00440">
    <property type="entry name" value="TetR_N"/>
    <property type="match status" value="1"/>
</dbReference>
<evidence type="ECO:0000259" key="5">
    <source>
        <dbReference type="PROSITE" id="PS50977"/>
    </source>
</evidence>
<evidence type="ECO:0000313" key="6">
    <source>
        <dbReference type="EMBL" id="KUL59938.1"/>
    </source>
</evidence>
<feature type="DNA-binding region" description="H-T-H motif" evidence="4">
    <location>
        <begin position="41"/>
        <end position="60"/>
    </location>
</feature>
<dbReference type="AlphaFoldDB" id="A0A0X3WSU0"/>
<dbReference type="GO" id="GO:0003700">
    <property type="term" value="F:DNA-binding transcription factor activity"/>
    <property type="evidence" value="ECO:0007669"/>
    <property type="project" value="TreeGrafter"/>
</dbReference>
<dbReference type="SUPFAM" id="SSF46689">
    <property type="entry name" value="Homeodomain-like"/>
    <property type="match status" value="1"/>
</dbReference>
<evidence type="ECO:0000256" key="1">
    <source>
        <dbReference type="ARBA" id="ARBA00023015"/>
    </source>
</evidence>
<dbReference type="GeneID" id="97436136"/>
<dbReference type="Proteomes" id="UP000053413">
    <property type="component" value="Unassembled WGS sequence"/>
</dbReference>
<evidence type="ECO:0000313" key="7">
    <source>
        <dbReference type="Proteomes" id="UP000053413"/>
    </source>
</evidence>
<dbReference type="EMBL" id="LLZJ01000199">
    <property type="protein sequence ID" value="KUL59938.1"/>
    <property type="molecule type" value="Genomic_DNA"/>
</dbReference>
<dbReference type="PANTHER" id="PTHR30055:SF234">
    <property type="entry name" value="HTH-TYPE TRANSCRIPTIONAL REGULATOR BETI"/>
    <property type="match status" value="1"/>
</dbReference>
<evidence type="ECO:0000256" key="2">
    <source>
        <dbReference type="ARBA" id="ARBA00023125"/>
    </source>
</evidence>
<proteinExistence type="predicted"/>
<dbReference type="InterPro" id="IPR050109">
    <property type="entry name" value="HTH-type_TetR-like_transc_reg"/>
</dbReference>
<gene>
    <name evidence="6" type="ORF">ADL28_17380</name>
</gene>
<feature type="domain" description="HTH tetR-type" evidence="5">
    <location>
        <begin position="19"/>
        <end position="78"/>
    </location>
</feature>
<dbReference type="OrthoDB" id="3192968at2"/>
<keyword evidence="3" id="KW-0804">Transcription</keyword>
<evidence type="ECO:0000256" key="3">
    <source>
        <dbReference type="ARBA" id="ARBA00023163"/>
    </source>
</evidence>
<dbReference type="InterPro" id="IPR049445">
    <property type="entry name" value="TetR_SbtR-like_C"/>
</dbReference>
<dbReference type="GO" id="GO:0000976">
    <property type="term" value="F:transcription cis-regulatory region binding"/>
    <property type="evidence" value="ECO:0007669"/>
    <property type="project" value="TreeGrafter"/>
</dbReference>
<organism evidence="6 7">
    <name type="scientific">Streptomyces violaceusniger</name>
    <dbReference type="NCBI Taxonomy" id="68280"/>
    <lineage>
        <taxon>Bacteria</taxon>
        <taxon>Bacillati</taxon>
        <taxon>Actinomycetota</taxon>
        <taxon>Actinomycetes</taxon>
        <taxon>Kitasatosporales</taxon>
        <taxon>Streptomycetaceae</taxon>
        <taxon>Streptomyces</taxon>
        <taxon>Streptomyces violaceusniger group</taxon>
    </lineage>
</organism>
<keyword evidence="1" id="KW-0805">Transcription regulation</keyword>
<dbReference type="InterPro" id="IPR001647">
    <property type="entry name" value="HTH_TetR"/>
</dbReference>
<protein>
    <submittedName>
        <fullName evidence="6">TetR family transcriptional regulator</fullName>
    </submittedName>
</protein>
<dbReference type="SUPFAM" id="SSF48498">
    <property type="entry name" value="Tetracyclin repressor-like, C-terminal domain"/>
    <property type="match status" value="1"/>
</dbReference>
<dbReference type="RefSeq" id="WP_059144646.1">
    <property type="nucleotide sequence ID" value="NZ_LLZJ01000199.1"/>
</dbReference>
<dbReference type="Pfam" id="PF21597">
    <property type="entry name" value="TetR_C_43"/>
    <property type="match status" value="1"/>
</dbReference>
<keyword evidence="2 4" id="KW-0238">DNA-binding</keyword>
<dbReference type="InterPro" id="IPR036271">
    <property type="entry name" value="Tet_transcr_reg_TetR-rel_C_sf"/>
</dbReference>
<dbReference type="PROSITE" id="PS50977">
    <property type="entry name" value="HTH_TETR_2"/>
    <property type="match status" value="1"/>
</dbReference>
<evidence type="ECO:0000256" key="4">
    <source>
        <dbReference type="PROSITE-ProRule" id="PRU00335"/>
    </source>
</evidence>